<organism evidence="2 3">
    <name type="scientific">Cereibacter sphaeroides</name>
    <name type="common">Rhodobacter sphaeroides</name>
    <dbReference type="NCBI Taxonomy" id="1063"/>
    <lineage>
        <taxon>Bacteria</taxon>
        <taxon>Pseudomonadati</taxon>
        <taxon>Pseudomonadota</taxon>
        <taxon>Alphaproteobacteria</taxon>
        <taxon>Rhodobacterales</taxon>
        <taxon>Paracoccaceae</taxon>
        <taxon>Cereibacter</taxon>
    </lineage>
</organism>
<keyword evidence="1" id="KW-1133">Transmembrane helix</keyword>
<evidence type="ECO:0000313" key="2">
    <source>
        <dbReference type="EMBL" id="PZQ96142.1"/>
    </source>
</evidence>
<keyword evidence="1" id="KW-0472">Membrane</keyword>
<dbReference type="EMBL" id="QFQS01000004">
    <property type="protein sequence ID" value="PZQ96142.1"/>
    <property type="molecule type" value="Genomic_DNA"/>
</dbReference>
<accession>A0A2W5S525</accession>
<name>A0A2W5S525_CERSP</name>
<evidence type="ECO:0000256" key="1">
    <source>
        <dbReference type="SAM" id="Phobius"/>
    </source>
</evidence>
<dbReference type="AlphaFoldDB" id="A0A2W5S525"/>
<dbReference type="Proteomes" id="UP000248975">
    <property type="component" value="Unassembled WGS sequence"/>
</dbReference>
<reference evidence="2 3" key="1">
    <citation type="submission" date="2017-08" db="EMBL/GenBank/DDBJ databases">
        <title>Infants hospitalized years apart are colonized by the same room-sourced microbial strains.</title>
        <authorList>
            <person name="Brooks B."/>
            <person name="Olm M.R."/>
            <person name="Firek B.A."/>
            <person name="Baker R."/>
            <person name="Thomas B.C."/>
            <person name="Morowitz M.J."/>
            <person name="Banfield J.F."/>
        </authorList>
    </citation>
    <scope>NUCLEOTIDE SEQUENCE [LARGE SCALE GENOMIC DNA]</scope>
    <source>
        <strain evidence="2">S2_003_000_R2_11</strain>
    </source>
</reference>
<evidence type="ECO:0000313" key="3">
    <source>
        <dbReference type="Proteomes" id="UP000248975"/>
    </source>
</evidence>
<proteinExistence type="predicted"/>
<protein>
    <submittedName>
        <fullName evidence="2">Uncharacterized protein</fullName>
    </submittedName>
</protein>
<sequence>MDESFLDLAVVASLTLMVTAIVVTAASRGQLRHASGVSYQDQWLVSRLDDLIEETGYLREEYLGSTALNVSPSEEQAALDLIEHNRIALVALRAKVIAARRNPDGKRKRRTMDLTPLREEADHWANQLYLLDCRRHAG</sequence>
<keyword evidence="1" id="KW-0812">Transmembrane</keyword>
<comment type="caution">
    <text evidence="2">The sequence shown here is derived from an EMBL/GenBank/DDBJ whole genome shotgun (WGS) entry which is preliminary data.</text>
</comment>
<gene>
    <name evidence="2" type="ORF">DI533_17035</name>
</gene>
<feature type="transmembrane region" description="Helical" evidence="1">
    <location>
        <begin position="6"/>
        <end position="26"/>
    </location>
</feature>